<keyword evidence="3" id="KW-1015">Disulfide bond</keyword>
<dbReference type="Pfam" id="PF00578">
    <property type="entry name" value="AhpC-TSA"/>
    <property type="match status" value="1"/>
</dbReference>
<accession>A0A1W1ZK90</accession>
<dbReference type="STRING" id="151894.SAMN04488524_0804"/>
<gene>
    <name evidence="7" type="ORF">SAMN04488524_0804</name>
</gene>
<evidence type="ECO:0000259" key="6">
    <source>
        <dbReference type="PROSITE" id="PS51352"/>
    </source>
</evidence>
<proteinExistence type="predicted"/>
<keyword evidence="5" id="KW-0732">Signal</keyword>
<dbReference type="InterPro" id="IPR036249">
    <property type="entry name" value="Thioredoxin-like_sf"/>
</dbReference>
<dbReference type="Proteomes" id="UP000192756">
    <property type="component" value="Unassembled WGS sequence"/>
</dbReference>
<keyword evidence="4" id="KW-0676">Redox-active center</keyword>
<dbReference type="AlphaFoldDB" id="A0A1W1ZK90"/>
<comment type="subcellular location">
    <subcellularLocation>
        <location evidence="1">Cell envelope</location>
    </subcellularLocation>
</comment>
<dbReference type="GO" id="GO:0016853">
    <property type="term" value="F:isomerase activity"/>
    <property type="evidence" value="ECO:0007669"/>
    <property type="project" value="UniProtKB-KW"/>
</dbReference>
<dbReference type="GO" id="GO:0030313">
    <property type="term" value="C:cell envelope"/>
    <property type="evidence" value="ECO:0007669"/>
    <property type="project" value="UniProtKB-SubCell"/>
</dbReference>
<dbReference type="InterPro" id="IPR000866">
    <property type="entry name" value="AhpC/TSA"/>
</dbReference>
<feature type="chain" id="PRO_5013071526" evidence="5">
    <location>
        <begin position="21"/>
        <end position="415"/>
    </location>
</feature>
<sequence>MRTTIALVLLAGISSLHSFAQNKKELTDDLVKDKQKVLAKYIPMANGDYLHKLYVMPSEEVLARLAGFKTEMNKQAGAEKNVELKDLMLKDIEFYAGRVLDRYVGVYGMDSVGMSNLMQLMEKRRTDPKFNELMDAAHKKAFIKRMEPAERKRMREIIDEKATLNDEALFKRSASYRAWLDDKISELRNTKYKSDTTLGYEGNYVVKLKVIENELPAGYIKDYLFYKGTGTVIKTVRNDAAKEAAYRNFMAKASNADYKKEMEEVYANYKMMTANAFSPDFNYTDVNGKTVSLKSLRGKYVYIDVWATWCGPCKMEIPHLTKVEADYHGKNIHFVSLSVDQQKDKGKWTSYVKDNKLGGIQLLADKDFDSDFVKKYNINAIPRFILIDPAGKIVSGDAKRPSDPLLRKQLDALLK</sequence>
<dbReference type="CDD" id="cd02966">
    <property type="entry name" value="TlpA_like_family"/>
    <property type="match status" value="1"/>
</dbReference>
<evidence type="ECO:0000313" key="8">
    <source>
        <dbReference type="Proteomes" id="UP000192756"/>
    </source>
</evidence>
<dbReference type="EMBL" id="FWXT01000001">
    <property type="protein sequence ID" value="SMC48804.1"/>
    <property type="molecule type" value="Genomic_DNA"/>
</dbReference>
<dbReference type="PROSITE" id="PS51352">
    <property type="entry name" value="THIOREDOXIN_2"/>
    <property type="match status" value="1"/>
</dbReference>
<evidence type="ECO:0000256" key="3">
    <source>
        <dbReference type="ARBA" id="ARBA00023157"/>
    </source>
</evidence>
<reference evidence="8" key="1">
    <citation type="submission" date="2017-04" db="EMBL/GenBank/DDBJ databases">
        <authorList>
            <person name="Varghese N."/>
            <person name="Submissions S."/>
        </authorList>
    </citation>
    <scope>NUCLEOTIDE SEQUENCE [LARGE SCALE GENOMIC DNA]</scope>
    <source>
        <strain evidence="8">DSM 12126</strain>
    </source>
</reference>
<evidence type="ECO:0000256" key="5">
    <source>
        <dbReference type="SAM" id="SignalP"/>
    </source>
</evidence>
<dbReference type="Gene3D" id="3.40.30.10">
    <property type="entry name" value="Glutaredoxin"/>
    <property type="match status" value="1"/>
</dbReference>
<dbReference type="GO" id="GO:0016491">
    <property type="term" value="F:oxidoreductase activity"/>
    <property type="evidence" value="ECO:0007669"/>
    <property type="project" value="InterPro"/>
</dbReference>
<keyword evidence="7" id="KW-0413">Isomerase</keyword>
<dbReference type="InterPro" id="IPR050553">
    <property type="entry name" value="Thioredoxin_ResA/DsbE_sf"/>
</dbReference>
<feature type="domain" description="Thioredoxin" evidence="6">
    <location>
        <begin position="272"/>
        <end position="415"/>
    </location>
</feature>
<name>A0A1W1ZK90_9SPHI</name>
<dbReference type="GO" id="GO:0016209">
    <property type="term" value="F:antioxidant activity"/>
    <property type="evidence" value="ECO:0007669"/>
    <property type="project" value="InterPro"/>
</dbReference>
<dbReference type="RefSeq" id="WP_200815601.1">
    <property type="nucleotide sequence ID" value="NZ_FWXT01000001.1"/>
</dbReference>
<evidence type="ECO:0000256" key="1">
    <source>
        <dbReference type="ARBA" id="ARBA00004196"/>
    </source>
</evidence>
<organism evidence="7 8">
    <name type="scientific">Pedobacter africanus</name>
    <dbReference type="NCBI Taxonomy" id="151894"/>
    <lineage>
        <taxon>Bacteria</taxon>
        <taxon>Pseudomonadati</taxon>
        <taxon>Bacteroidota</taxon>
        <taxon>Sphingobacteriia</taxon>
        <taxon>Sphingobacteriales</taxon>
        <taxon>Sphingobacteriaceae</taxon>
        <taxon>Pedobacter</taxon>
    </lineage>
</organism>
<dbReference type="PANTHER" id="PTHR42852">
    <property type="entry name" value="THIOL:DISULFIDE INTERCHANGE PROTEIN DSBE"/>
    <property type="match status" value="1"/>
</dbReference>
<evidence type="ECO:0000313" key="7">
    <source>
        <dbReference type="EMBL" id="SMC48804.1"/>
    </source>
</evidence>
<evidence type="ECO:0000256" key="4">
    <source>
        <dbReference type="ARBA" id="ARBA00023284"/>
    </source>
</evidence>
<dbReference type="SUPFAM" id="SSF52833">
    <property type="entry name" value="Thioredoxin-like"/>
    <property type="match status" value="1"/>
</dbReference>
<keyword evidence="2" id="KW-0201">Cytochrome c-type biogenesis</keyword>
<keyword evidence="8" id="KW-1185">Reference proteome</keyword>
<evidence type="ECO:0000256" key="2">
    <source>
        <dbReference type="ARBA" id="ARBA00022748"/>
    </source>
</evidence>
<dbReference type="InterPro" id="IPR013766">
    <property type="entry name" value="Thioredoxin_domain"/>
</dbReference>
<dbReference type="PANTHER" id="PTHR42852:SF6">
    <property type="entry name" value="THIOL:DISULFIDE INTERCHANGE PROTEIN DSBE"/>
    <property type="match status" value="1"/>
</dbReference>
<feature type="signal peptide" evidence="5">
    <location>
        <begin position="1"/>
        <end position="20"/>
    </location>
</feature>
<protein>
    <submittedName>
        <fullName evidence="7">Thiol-disulfide isomerase or thioredoxin</fullName>
    </submittedName>
</protein>
<dbReference type="GO" id="GO:0017004">
    <property type="term" value="P:cytochrome complex assembly"/>
    <property type="evidence" value="ECO:0007669"/>
    <property type="project" value="UniProtKB-KW"/>
</dbReference>